<name>A0A8S5L5J8_9VIRU</name>
<sequence>MAKVKSTGYTDTPVDGVASLTFPRAVLNVGSDFRVKSNNAGKEVVITNITCPVDRPEKVRIAYSDIANIYSGTGIEASLAAPTKRGVSVLVQVTEVITVTDDTDPDYRIDLPVSYHLVVKVPASEYITAADVQTGLGRLLSSLFDTGVTTTSRLEAILRGSLVPTEL</sequence>
<dbReference type="RefSeq" id="YP_010770217.1">
    <property type="nucleotide sequence ID" value="NC_074199.1"/>
</dbReference>
<keyword evidence="2" id="KW-1185">Reference proteome</keyword>
<keyword evidence="1" id="KW-0946">Virion</keyword>
<evidence type="ECO:0000313" key="1">
    <source>
        <dbReference type="EMBL" id="DAD52701.1"/>
    </source>
</evidence>
<proteinExistence type="predicted"/>
<gene>
    <name evidence="1" type="primary">SRR7976310_3_3</name>
</gene>
<reference evidence="1" key="1">
    <citation type="submission" date="2020-09" db="EMBL/GenBank/DDBJ databases">
        <title>Leviviricetes taxonomy.</title>
        <authorList>
            <person name="Stockdale S.R."/>
            <person name="Callanan J."/>
            <person name="Adriaenssens E.M."/>
            <person name="Kuhn J.H."/>
            <person name="Rumnieks J."/>
            <person name="Shkoporov A."/>
            <person name="Draper L.A."/>
            <person name="Ross P."/>
            <person name="Hill C."/>
        </authorList>
    </citation>
    <scope>NUCLEOTIDE SEQUENCE</scope>
</reference>
<dbReference type="EMBL" id="BK014181">
    <property type="protein sequence ID" value="DAD52701.1"/>
    <property type="molecule type" value="Genomic_RNA"/>
</dbReference>
<accession>A0A8S5L5J8</accession>
<dbReference type="Proteomes" id="UP000676864">
    <property type="component" value="Segment"/>
</dbReference>
<organism evidence="1 2">
    <name type="scientific">ssRNA phage SRR7976310_3</name>
    <dbReference type="NCBI Taxonomy" id="2786681"/>
    <lineage>
        <taxon>Viruses</taxon>
        <taxon>Riboviria</taxon>
        <taxon>Orthornavirae</taxon>
        <taxon>Lenarviricota</taxon>
        <taxon>Leviviricetes</taxon>
        <taxon>Timlovirales</taxon>
        <taxon>Blumeviridae</taxon>
        <taxon>Pacehavirus</taxon>
        <taxon>Pacehavirus pelovivens</taxon>
    </lineage>
</organism>
<protein>
    <submittedName>
        <fullName evidence="1">Coat protein</fullName>
    </submittedName>
</protein>
<keyword evidence="1" id="KW-0167">Capsid protein</keyword>
<evidence type="ECO:0000313" key="2">
    <source>
        <dbReference type="Proteomes" id="UP000676864"/>
    </source>
</evidence>
<dbReference type="KEGG" id="vg:80399465"/>
<dbReference type="GeneID" id="80399465"/>
<dbReference type="GO" id="GO:0019028">
    <property type="term" value="C:viral capsid"/>
    <property type="evidence" value="ECO:0007669"/>
    <property type="project" value="UniProtKB-KW"/>
</dbReference>